<feature type="transmembrane region" description="Helical" evidence="2">
    <location>
        <begin position="45"/>
        <end position="66"/>
    </location>
</feature>
<feature type="transmembrane region" description="Helical" evidence="2">
    <location>
        <begin position="102"/>
        <end position="127"/>
    </location>
</feature>
<evidence type="ECO:0000313" key="4">
    <source>
        <dbReference type="Proteomes" id="UP000007962"/>
    </source>
</evidence>
<feature type="transmembrane region" description="Helical" evidence="2">
    <location>
        <begin position="264"/>
        <end position="282"/>
    </location>
</feature>
<keyword evidence="2" id="KW-1133">Transmembrane helix</keyword>
<dbReference type="AlphaFoldDB" id="C5BUU1"/>
<dbReference type="KEGG" id="bcv:Bcav_0049"/>
<dbReference type="Proteomes" id="UP000007962">
    <property type="component" value="Chromosome"/>
</dbReference>
<evidence type="ECO:0000256" key="1">
    <source>
        <dbReference type="SAM" id="MobiDB-lite"/>
    </source>
</evidence>
<dbReference type="InterPro" id="IPR052524">
    <property type="entry name" value="MFS_Cyanate_Porter"/>
</dbReference>
<feature type="transmembrane region" description="Helical" evidence="2">
    <location>
        <begin position="222"/>
        <end position="244"/>
    </location>
</feature>
<feature type="transmembrane region" description="Helical" evidence="2">
    <location>
        <begin position="165"/>
        <end position="185"/>
    </location>
</feature>
<feature type="transmembrane region" description="Helical" evidence="2">
    <location>
        <begin position="289"/>
        <end position="307"/>
    </location>
</feature>
<dbReference type="eggNOG" id="COG2807">
    <property type="taxonomic scope" value="Bacteria"/>
</dbReference>
<dbReference type="HOGENOM" id="CLU_038046_1_1_11"/>
<dbReference type="EMBL" id="CP001618">
    <property type="protein sequence ID" value="ACQ78315.1"/>
    <property type="molecule type" value="Genomic_DNA"/>
</dbReference>
<dbReference type="Gene3D" id="1.20.1250.20">
    <property type="entry name" value="MFS general substrate transporter like domains"/>
    <property type="match status" value="1"/>
</dbReference>
<name>C5BUU1_BEUC1</name>
<gene>
    <name evidence="3" type="ordered locus">Bcav_0049</name>
</gene>
<dbReference type="OrthoDB" id="5317164at2"/>
<reference evidence="3 4" key="1">
    <citation type="journal article" date="2009" name="Stand. Genomic Sci.">
        <title>Complete genome sequence of Beutenbergia cavernae type strain (HKI 0122).</title>
        <authorList>
            <person name="Land M."/>
            <person name="Pukall R."/>
            <person name="Abt B."/>
            <person name="Goker M."/>
            <person name="Rohde M."/>
            <person name="Glavina Del Rio T."/>
            <person name="Tice H."/>
            <person name="Copeland A."/>
            <person name="Cheng J.F."/>
            <person name="Lucas S."/>
            <person name="Chen F."/>
            <person name="Nolan M."/>
            <person name="Bruce D."/>
            <person name="Goodwin L."/>
            <person name="Pitluck S."/>
            <person name="Ivanova N."/>
            <person name="Mavromatis K."/>
            <person name="Ovchinnikova G."/>
            <person name="Pati A."/>
            <person name="Chen A."/>
            <person name="Palaniappan K."/>
            <person name="Hauser L."/>
            <person name="Chang Y.J."/>
            <person name="Jefferies C.C."/>
            <person name="Saunders E."/>
            <person name="Brettin T."/>
            <person name="Detter J.C."/>
            <person name="Han C."/>
            <person name="Chain P."/>
            <person name="Bristow J."/>
            <person name="Eisen J.A."/>
            <person name="Markowitz V."/>
            <person name="Hugenholtz P."/>
            <person name="Kyrpides N.C."/>
            <person name="Klenk H.P."/>
            <person name="Lapidus A."/>
        </authorList>
    </citation>
    <scope>NUCLEOTIDE SEQUENCE [LARGE SCALE GENOMIC DNA]</scope>
    <source>
        <strain evidence="4">ATCC BAA-8 / DSM 12333 / NBRC 16432</strain>
    </source>
</reference>
<dbReference type="STRING" id="471853.Bcav_0049"/>
<dbReference type="SUPFAM" id="SSF103473">
    <property type="entry name" value="MFS general substrate transporter"/>
    <property type="match status" value="1"/>
</dbReference>
<proteinExistence type="predicted"/>
<feature type="compositionally biased region" description="Pro residues" evidence="1">
    <location>
        <begin position="195"/>
        <end position="211"/>
    </location>
</feature>
<feature type="transmembrane region" description="Helical" evidence="2">
    <location>
        <begin position="348"/>
        <end position="370"/>
    </location>
</feature>
<feature type="transmembrane region" description="Helical" evidence="2">
    <location>
        <begin position="78"/>
        <end position="96"/>
    </location>
</feature>
<dbReference type="PANTHER" id="PTHR23523">
    <property type="match status" value="1"/>
</dbReference>
<sequence>MTTPRFSGARSGAGLLLLAVLLCALNLRAAITALPPVVGDVSAELGLTAGQVGLLTGVPVLCFAVATPAASGALGRWGVSRCGTVALVAIAVGSLVRSVDGFAVALAGTVLIGLGITIGNVTLPFLIGRDFPSAVAMVTGLYTAALNVGTTLTTSLTAPLAGLTGWRFAIASWSLLAVVALAVWWRAFARRPAPEVPPPPAAGTPSSPPPQQGERSVLRLGITWLLAATFATQAFSFYGVTAWLPTLLRDTVGIPADSAGGAAAVFQVFAIVGGVGVPLALARRASIRAVALTMSAFWLTLPIGLLLRPESWAWWASIAGISQGGMFAVIFTLVAWRAPSQSASRRTSATVQTIGYSVAALAPPLLGVVHTGTDGWTAPLVVVLCALLAMTGCVAVASAAPSARGREKPA</sequence>
<feature type="transmembrane region" description="Helical" evidence="2">
    <location>
        <begin position="313"/>
        <end position="336"/>
    </location>
</feature>
<accession>C5BUU1</accession>
<evidence type="ECO:0000313" key="3">
    <source>
        <dbReference type="EMBL" id="ACQ78315.1"/>
    </source>
</evidence>
<keyword evidence="2" id="KW-0812">Transmembrane</keyword>
<organism evidence="3 4">
    <name type="scientific">Beutenbergia cavernae (strain ATCC BAA-8 / DSM 12333 / CCUG 43141 / JCM 11478 / NBRC 16432 / NCIMB 13614 / HKI 0122)</name>
    <dbReference type="NCBI Taxonomy" id="471853"/>
    <lineage>
        <taxon>Bacteria</taxon>
        <taxon>Bacillati</taxon>
        <taxon>Actinomycetota</taxon>
        <taxon>Actinomycetes</taxon>
        <taxon>Micrococcales</taxon>
        <taxon>Beutenbergiaceae</taxon>
        <taxon>Beutenbergia</taxon>
    </lineage>
</organism>
<dbReference type="Pfam" id="PF07690">
    <property type="entry name" value="MFS_1"/>
    <property type="match status" value="1"/>
</dbReference>
<dbReference type="GO" id="GO:0022857">
    <property type="term" value="F:transmembrane transporter activity"/>
    <property type="evidence" value="ECO:0007669"/>
    <property type="project" value="InterPro"/>
</dbReference>
<protein>
    <submittedName>
        <fullName evidence="3">Major facilitator superfamily MFS_1</fullName>
    </submittedName>
</protein>
<evidence type="ECO:0000256" key="2">
    <source>
        <dbReference type="SAM" id="Phobius"/>
    </source>
</evidence>
<feature type="region of interest" description="Disordered" evidence="1">
    <location>
        <begin position="195"/>
        <end position="214"/>
    </location>
</feature>
<keyword evidence="4" id="KW-1185">Reference proteome</keyword>
<keyword evidence="2" id="KW-0472">Membrane</keyword>
<feature type="transmembrane region" description="Helical" evidence="2">
    <location>
        <begin position="376"/>
        <end position="400"/>
    </location>
</feature>
<dbReference type="InterPro" id="IPR036259">
    <property type="entry name" value="MFS_trans_sf"/>
</dbReference>
<feature type="transmembrane region" description="Helical" evidence="2">
    <location>
        <begin position="134"/>
        <end position="153"/>
    </location>
</feature>
<dbReference type="InterPro" id="IPR011701">
    <property type="entry name" value="MFS"/>
</dbReference>
<dbReference type="PANTHER" id="PTHR23523:SF2">
    <property type="entry name" value="2-NITROIMIDAZOLE TRANSPORTER"/>
    <property type="match status" value="1"/>
</dbReference>
<dbReference type="RefSeq" id="WP_012725095.1">
    <property type="nucleotide sequence ID" value="NC_012669.1"/>
</dbReference>